<name>A0A3S8RKE0_9VIRU</name>
<dbReference type="EMBL" id="MH017563">
    <property type="protein sequence ID" value="AZK35873.1"/>
    <property type="molecule type" value="Genomic_DNA"/>
</dbReference>
<evidence type="ECO:0000313" key="7">
    <source>
        <dbReference type="EMBL" id="AZK35873.1"/>
    </source>
</evidence>
<evidence type="ECO:0000256" key="6">
    <source>
        <dbReference type="RuleBase" id="RU361230"/>
    </source>
</evidence>
<evidence type="ECO:0000256" key="1">
    <source>
        <dbReference type="ARBA" id="ARBA00004328"/>
    </source>
</evidence>
<evidence type="ECO:0000256" key="3">
    <source>
        <dbReference type="ARBA" id="ARBA00022431"/>
    </source>
</evidence>
<proteinExistence type="inferred from homology"/>
<comment type="similarity">
    <text evidence="2 6">Belongs to the anelloviridae capsid protein family.</text>
</comment>
<evidence type="ECO:0000313" key="8">
    <source>
        <dbReference type="Proteomes" id="UP000677674"/>
    </source>
</evidence>
<dbReference type="GeneID" id="80535712"/>
<dbReference type="InterPro" id="IPR004219">
    <property type="entry name" value="TTvirus_Unk"/>
</dbReference>
<gene>
    <name evidence="7" type="primary">ORF1</name>
</gene>
<keyword evidence="3 6" id="KW-1140">T=1 icosahedral capsid protein</keyword>
<dbReference type="KEGG" id="vg:80535712"/>
<dbReference type="Pfam" id="PF02956">
    <property type="entry name" value="TT_ORF1"/>
    <property type="match status" value="1"/>
</dbReference>
<evidence type="ECO:0000256" key="5">
    <source>
        <dbReference type="ARBA" id="ARBA00022844"/>
    </source>
</evidence>
<dbReference type="RefSeq" id="YP_010797731.1">
    <property type="nucleotide sequence ID" value="NC_076234.1"/>
</dbReference>
<dbReference type="Proteomes" id="UP000677674">
    <property type="component" value="Segment"/>
</dbReference>
<sequence length="657" mass="78160">MALYWRRYRRRYPNWKRRKPYQRRRPYRRRYFRRTFQRRFRRHTVRRRRFYHKKLSKLIQKQWQPKHIRKCKIKGDIVLFICGQKKIAHDFTMYKESMTPVGEASGGGWSIQQFTLDALYTEYMKYRNFWTAGNQGLPLVRYTGCQFKLYKSEHTDYIASFCICPPFSVTRDMFLNTQPQRQLFERYKVIVPKKTSGTRKKYKKIKLKPPSLMTNKWYFQQDMAQTPLVLMTVTAASFDQPYCPNDQISNNITLISLNLDVFQNPNFESWDNTQYGYVPKMLGTQHMHLFGRANGSPDPPQKWSQAIPLTNTNTYATANTPTQDMYKDAKKAANPFSLPFSHPDEKIYYQVDWPKPSTNGSLNLEENKTFTAIDSLFWECRYNPDKDKGIGNKVYLKANNRTTEGTMFTLPSKEEHIIIDYPLWLIFWGWHDYILKTTTAQHMDQSYMFLVQSPYITPKKPAYLFLDKYFWDLNQDRLNNTDRLKWHPKTEMQEEVEFYFAQGGPFAPKINTSQSIQANAHYSFYFKWGGCPAPMEIITSPALQDKFPIPSNKLQTNEIQDPKTEKQTYLYDWDERRQTITKSCAKRITGYSTPTKYFTGISALDLPFQAPQTESEEETTSEEEEPPLLQQQLKLLRRKQRQLKHQLLELTKRQKLE</sequence>
<keyword evidence="4 6" id="KW-0167">Capsid protein</keyword>
<reference evidence="7 8" key="1">
    <citation type="journal article" date="2019" name="Sci. Rep.">
        <title>Viral metagenomics revealed novel betatorquevirus species in pediatric inpatients with encephalitis/meningoencephalitis from Ghana.</title>
        <authorList>
            <person name="Eibach D."/>
            <person name="Hogan B."/>
            <person name="Sarpong N."/>
            <person name="Winter D."/>
            <person name="Struck N.S."/>
            <person name="Adu-Sarkodie Y."/>
            <person name="Owusu-Dabo E."/>
            <person name="Schmidt-Chanasit J."/>
            <person name="May J."/>
            <person name="Cadar D."/>
        </authorList>
    </citation>
    <scope>NUCLEOTIDE SEQUENCE [LARGE SCALE GENOMIC DNA]</scope>
    <source>
        <strain evidence="7 8">BNI-700835-G3-CSF</strain>
    </source>
</reference>
<accession>A0A3S8RKE0</accession>
<evidence type="ECO:0000256" key="4">
    <source>
        <dbReference type="ARBA" id="ARBA00022561"/>
    </source>
</evidence>
<evidence type="ECO:0000256" key="2">
    <source>
        <dbReference type="ARBA" id="ARBA00006131"/>
    </source>
</evidence>
<protein>
    <recommendedName>
        <fullName evidence="6">Capsid protein</fullName>
    </recommendedName>
</protein>
<keyword evidence="5 6" id="KW-0946">Virion</keyword>
<dbReference type="GO" id="GO:0039615">
    <property type="term" value="C:T=1 icosahedral viral capsid"/>
    <property type="evidence" value="ECO:0007669"/>
    <property type="project" value="UniProtKB-UniRule"/>
</dbReference>
<keyword evidence="8" id="KW-1185">Reference proteome</keyword>
<comment type="function">
    <text evidence="6">Self-assembles to form an icosahedral capsid.</text>
</comment>
<comment type="subcellular location">
    <subcellularLocation>
        <location evidence="1 6">Virion</location>
    </subcellularLocation>
</comment>
<organism evidence="7 8">
    <name type="scientific">Torque teno mini virus 10</name>
    <dbReference type="NCBI Taxonomy" id="2065036"/>
    <lineage>
        <taxon>Viruses</taxon>
        <taxon>Monodnaviria</taxon>
        <taxon>Shotokuvirae</taxon>
        <taxon>Commensaviricota</taxon>
        <taxon>Cardeaviricetes</taxon>
        <taxon>Sanitavirales</taxon>
        <taxon>Anelloviridae</taxon>
        <taxon>Betatorquevirus</taxon>
        <taxon>Betatorquevirus homini10</taxon>
    </lineage>
</organism>